<dbReference type="PANTHER" id="PTHR44591:SF25">
    <property type="entry name" value="CHEMOTAXIS TWO-COMPONENT RESPONSE REGULATOR"/>
    <property type="match status" value="1"/>
</dbReference>
<feature type="domain" description="Response regulatory" evidence="3">
    <location>
        <begin position="5"/>
        <end position="119"/>
    </location>
</feature>
<dbReference type="InterPro" id="IPR011006">
    <property type="entry name" value="CheY-like_superfamily"/>
</dbReference>
<dbReference type="PANTHER" id="PTHR44591">
    <property type="entry name" value="STRESS RESPONSE REGULATOR PROTEIN 1"/>
    <property type="match status" value="1"/>
</dbReference>
<accession>A0A4Y8ZRP8</accession>
<sequence length="128" mass="13879">MRTGSVYLVEDDDAVRASLRTLLRLADWTVTDFASGTAFVDALATLEPGCVILDMRMPDMDGLAVIQKMAEQGIDWPVVVMTGHPDPGIAAAVLKRGAIEFLEKPCREEDMFAALERGLDALDGRARG</sequence>
<dbReference type="InterPro" id="IPR001789">
    <property type="entry name" value="Sig_transdc_resp-reg_receiver"/>
</dbReference>
<dbReference type="AlphaFoldDB" id="A0A4Y8ZRP8"/>
<evidence type="ECO:0000259" key="3">
    <source>
        <dbReference type="PROSITE" id="PS50110"/>
    </source>
</evidence>
<dbReference type="PROSITE" id="PS50110">
    <property type="entry name" value="RESPONSE_REGULATORY"/>
    <property type="match status" value="1"/>
</dbReference>
<dbReference type="EMBL" id="SPDV01000039">
    <property type="protein sequence ID" value="TFI57086.1"/>
    <property type="molecule type" value="Genomic_DNA"/>
</dbReference>
<protein>
    <submittedName>
        <fullName evidence="4">Response regulator</fullName>
    </submittedName>
</protein>
<dbReference type="InterPro" id="IPR050595">
    <property type="entry name" value="Bact_response_regulator"/>
</dbReference>
<dbReference type="SUPFAM" id="SSF52172">
    <property type="entry name" value="CheY-like"/>
    <property type="match status" value="1"/>
</dbReference>
<dbReference type="Gene3D" id="3.40.50.2300">
    <property type="match status" value="1"/>
</dbReference>
<dbReference type="OrthoDB" id="9782655at2"/>
<proteinExistence type="predicted"/>
<keyword evidence="5" id="KW-1185">Reference proteome</keyword>
<evidence type="ECO:0000313" key="5">
    <source>
        <dbReference type="Proteomes" id="UP000298213"/>
    </source>
</evidence>
<name>A0A4Y8ZRP8_9SPHN</name>
<dbReference type="SMART" id="SM00448">
    <property type="entry name" value="REC"/>
    <property type="match status" value="1"/>
</dbReference>
<comment type="caution">
    <text evidence="4">The sequence shown here is derived from an EMBL/GenBank/DDBJ whole genome shotgun (WGS) entry which is preliminary data.</text>
</comment>
<dbReference type="Pfam" id="PF00072">
    <property type="entry name" value="Response_reg"/>
    <property type="match status" value="1"/>
</dbReference>
<evidence type="ECO:0000313" key="4">
    <source>
        <dbReference type="EMBL" id="TFI57086.1"/>
    </source>
</evidence>
<gene>
    <name evidence="4" type="ORF">E2493_16785</name>
</gene>
<organism evidence="4 5">
    <name type="scientific">Sphingomonas parva</name>
    <dbReference type="NCBI Taxonomy" id="2555898"/>
    <lineage>
        <taxon>Bacteria</taxon>
        <taxon>Pseudomonadati</taxon>
        <taxon>Pseudomonadota</taxon>
        <taxon>Alphaproteobacteria</taxon>
        <taxon>Sphingomonadales</taxon>
        <taxon>Sphingomonadaceae</taxon>
        <taxon>Sphingomonas</taxon>
    </lineage>
</organism>
<feature type="modified residue" description="4-aspartylphosphate" evidence="2">
    <location>
        <position position="54"/>
    </location>
</feature>
<evidence type="ECO:0000256" key="2">
    <source>
        <dbReference type="PROSITE-ProRule" id="PRU00169"/>
    </source>
</evidence>
<reference evidence="4 5" key="1">
    <citation type="submission" date="2019-03" db="EMBL/GenBank/DDBJ databases">
        <title>Genome sequence of Sphingomonas sp. 17J27-24.</title>
        <authorList>
            <person name="Kim M."/>
            <person name="Maeng S."/>
            <person name="Sathiyaraj S."/>
        </authorList>
    </citation>
    <scope>NUCLEOTIDE SEQUENCE [LARGE SCALE GENOMIC DNA]</scope>
    <source>
        <strain evidence="4 5">17J27-24</strain>
    </source>
</reference>
<keyword evidence="1 2" id="KW-0597">Phosphoprotein</keyword>
<dbReference type="Proteomes" id="UP000298213">
    <property type="component" value="Unassembled WGS sequence"/>
</dbReference>
<dbReference type="GO" id="GO:0000160">
    <property type="term" value="P:phosphorelay signal transduction system"/>
    <property type="evidence" value="ECO:0007669"/>
    <property type="project" value="InterPro"/>
</dbReference>
<evidence type="ECO:0000256" key="1">
    <source>
        <dbReference type="ARBA" id="ARBA00022553"/>
    </source>
</evidence>
<dbReference type="RefSeq" id="WP_135089086.1">
    <property type="nucleotide sequence ID" value="NZ_SPDV01000039.1"/>
</dbReference>